<evidence type="ECO:0000313" key="1">
    <source>
        <dbReference type="EMBL" id="PRF65015.1"/>
    </source>
</evidence>
<name>A0A2S9MZ07_9BURK</name>
<dbReference type="Proteomes" id="UP000238982">
    <property type="component" value="Unassembled WGS sequence"/>
</dbReference>
<gene>
    <name evidence="1" type="ORF">C6Q15_04935</name>
</gene>
<organism evidence="1 2">
    <name type="scientific">Burkholderia multivorans</name>
    <dbReference type="NCBI Taxonomy" id="87883"/>
    <lineage>
        <taxon>Bacteria</taxon>
        <taxon>Pseudomonadati</taxon>
        <taxon>Pseudomonadota</taxon>
        <taxon>Betaproteobacteria</taxon>
        <taxon>Burkholderiales</taxon>
        <taxon>Burkholderiaceae</taxon>
        <taxon>Burkholderia</taxon>
        <taxon>Burkholderia cepacia complex</taxon>
    </lineage>
</organism>
<comment type="caution">
    <text evidence="1">The sequence shown here is derived from an EMBL/GenBank/DDBJ whole genome shotgun (WGS) entry which is preliminary data.</text>
</comment>
<reference evidence="1 2" key="1">
    <citation type="submission" date="2018-03" db="EMBL/GenBank/DDBJ databases">
        <authorList>
            <person name="Keele B.F."/>
        </authorList>
    </citation>
    <scope>NUCLEOTIDE SEQUENCE [LARGE SCALE GENOMIC DNA]</scope>
    <source>
        <strain evidence="1 2">AU19729</strain>
    </source>
</reference>
<dbReference type="Pfam" id="PF16277">
    <property type="entry name" value="DUF4926"/>
    <property type="match status" value="1"/>
</dbReference>
<dbReference type="AlphaFoldDB" id="A0A2S9MZ07"/>
<dbReference type="InterPro" id="IPR032568">
    <property type="entry name" value="DUF4926"/>
</dbReference>
<dbReference type="EMBL" id="PVGH01000025">
    <property type="protein sequence ID" value="PRF65015.1"/>
    <property type="molecule type" value="Genomic_DNA"/>
</dbReference>
<dbReference type="RefSeq" id="WP_081011772.1">
    <property type="nucleotide sequence ID" value="NZ_JAHPLO010000038.1"/>
</dbReference>
<protein>
    <submittedName>
        <fullName evidence="1">DUF4926 domain-containing protein</fullName>
    </submittedName>
</protein>
<sequence>MTIRIYDRVRFIGPRGSVSSLSPGDIGYIIEDYGDGNYEVEFSNADGTTRVQEVIAAEYLENAPLMR</sequence>
<evidence type="ECO:0000313" key="2">
    <source>
        <dbReference type="Proteomes" id="UP000238982"/>
    </source>
</evidence>
<proteinExistence type="predicted"/>
<accession>A0A2S9MZ07</accession>